<dbReference type="RefSeq" id="XP_003644522.1">
    <property type="nucleotide sequence ID" value="XM_003644474.1"/>
</dbReference>
<dbReference type="STRING" id="931890.G8JMI8"/>
<protein>
    <recommendedName>
        <fullName evidence="4">BTB domain-containing protein</fullName>
    </recommendedName>
</protein>
<feature type="domain" description="BTB" evidence="4">
    <location>
        <begin position="810"/>
        <end position="868"/>
    </location>
</feature>
<feature type="compositionally biased region" description="Low complexity" evidence="3">
    <location>
        <begin position="1085"/>
        <end position="1107"/>
    </location>
</feature>
<feature type="repeat" description="RCC1" evidence="2">
    <location>
        <begin position="268"/>
        <end position="320"/>
    </location>
</feature>
<keyword evidence="1" id="KW-0677">Repeat</keyword>
<dbReference type="Proteomes" id="UP000006790">
    <property type="component" value="Chromosome 1"/>
</dbReference>
<evidence type="ECO:0000259" key="4">
    <source>
        <dbReference type="PROSITE" id="PS50097"/>
    </source>
</evidence>
<proteinExistence type="predicted"/>
<dbReference type="PROSITE" id="PS50097">
    <property type="entry name" value="BTB"/>
    <property type="match status" value="1"/>
</dbReference>
<name>G8JMI8_ERECY</name>
<evidence type="ECO:0000256" key="2">
    <source>
        <dbReference type="PROSITE-ProRule" id="PRU00235"/>
    </source>
</evidence>
<dbReference type="InterPro" id="IPR051625">
    <property type="entry name" value="Signaling_Regulatory_Domain"/>
</dbReference>
<keyword evidence="6" id="KW-1185">Reference proteome</keyword>
<dbReference type="OrthoDB" id="1893551at2759"/>
<feature type="compositionally biased region" description="Polar residues" evidence="3">
    <location>
        <begin position="1214"/>
        <end position="1224"/>
    </location>
</feature>
<evidence type="ECO:0000313" key="6">
    <source>
        <dbReference type="Proteomes" id="UP000006790"/>
    </source>
</evidence>
<dbReference type="eggNOG" id="KOG0783">
    <property type="taxonomic scope" value="Eukaryota"/>
</dbReference>
<dbReference type="Pfam" id="PF13540">
    <property type="entry name" value="RCC1_2"/>
    <property type="match status" value="1"/>
</dbReference>
<dbReference type="OMA" id="FEFVLRY"/>
<dbReference type="SUPFAM" id="SSF54695">
    <property type="entry name" value="POZ domain"/>
    <property type="match status" value="1"/>
</dbReference>
<evidence type="ECO:0000313" key="5">
    <source>
        <dbReference type="EMBL" id="AET37705.1"/>
    </source>
</evidence>
<feature type="region of interest" description="Disordered" evidence="3">
    <location>
        <begin position="1036"/>
        <end position="1064"/>
    </location>
</feature>
<feature type="compositionally biased region" description="Basic residues" evidence="3">
    <location>
        <begin position="1036"/>
        <end position="1055"/>
    </location>
</feature>
<dbReference type="PANTHER" id="PTHR22872">
    <property type="entry name" value="BTK-BINDING PROTEIN-RELATED"/>
    <property type="match status" value="1"/>
</dbReference>
<dbReference type="EMBL" id="CP002497">
    <property type="protein sequence ID" value="AET37705.1"/>
    <property type="molecule type" value="Genomic_DNA"/>
</dbReference>
<dbReference type="InParanoid" id="G8JMI8"/>
<gene>
    <name evidence="5" type="ordered locus">Ecym_1480</name>
</gene>
<dbReference type="InterPro" id="IPR009091">
    <property type="entry name" value="RCC1/BLIP-II"/>
</dbReference>
<evidence type="ECO:0000256" key="3">
    <source>
        <dbReference type="SAM" id="MobiDB-lite"/>
    </source>
</evidence>
<dbReference type="SMART" id="SM00225">
    <property type="entry name" value="BTB"/>
    <property type="match status" value="1"/>
</dbReference>
<dbReference type="PANTHER" id="PTHR22872:SF2">
    <property type="entry name" value="INHIBITOR OF BRUTON TYROSINE KINASE"/>
    <property type="match status" value="1"/>
</dbReference>
<dbReference type="InterPro" id="IPR000210">
    <property type="entry name" value="BTB/POZ_dom"/>
</dbReference>
<dbReference type="InterPro" id="IPR011333">
    <property type="entry name" value="SKP1/BTB/POZ_sf"/>
</dbReference>
<feature type="region of interest" description="Disordered" evidence="3">
    <location>
        <begin position="1214"/>
        <end position="1244"/>
    </location>
</feature>
<dbReference type="PROSITE" id="PS50012">
    <property type="entry name" value="RCC1_3"/>
    <property type="match status" value="1"/>
</dbReference>
<sequence>MPKSEKNSDNLDIFGRSLSYHLSRCCEVHIESIIDDIEPYSQDWESGYSPLHLCFISGQYEKAFKIYYRWHTTFEAVNHLGRGTILDLKDREGFTPLRLLKELNDYWRLSRLPNSVLPRENYKSTHVDWSTDITKLRPSIQKLRNWYKNRGSRRCYTLGKNDYFQLGTGDSKARQIWYEVESYKLAGTVLDDAPRFRVCYMNKRHSVLLTVNNQIYSSGNTARGALNSDSESLKLQNFQFERVSFDHKETISSISSSDTHNLILTKSGKVYSWGGNECNQLGYELGESCCPFIQQVSIIRENRISFVSCSNVHSSALGVDGCLYSWGSNSGQMGPYKPLISPSYSASEHDGKKPQCIVCQTNTQNVHDLICQEYATLIWSDNYKLCVLSDFKKYKFTLTKPSIFHGDNFATFRPSLPADSQRVIKIRTRNSFGNNICILYNDGSVGILKMQESKDMWSKLPSIPNICPYWVPQTWLDRCLDFDVGMRGELILCTVGGEVYISKGLNQPFELKPQKSPGGRCVGVSCDPLFASFSVFIDDFDMPIMKFYDNNISEDLQLCSAVFGEDLGGQLKKNPLEAVDICLKDKVGNVSEEHDRNMEGQEVSMFNDSRFTNYYRPFQKLMCHKVDDAVGASIPTRLNINYDVEFVDNSGVVIGRCHKVLLCLRCPSVIDSLAGSSRIYEKPLNSGNKLTMMSDSASKFWRIQVASSSSSAVEYAIHPLNYVLHLLYSGEINDSPKNVLNMPTSEYILFKKEIRKYMGMLDLFPSSTELVRSLNELYQHCSPEFASKSSIPYLFHHFNLPNLLELYAKPDVKILLADKKVLYAHSFLLRCRSSYFQALLDDCWDRGAPLNMVHVSVTTFTVILKYIYALPFDNLLIDLPSKSPADIINDLFDLIQLCEEIMLDGLKSYCEAVLSKYVQHKTVVPMWINAISLNCYGLTYICLWYLYNNYEVLFFEANLVLVDKYLSSEDWAVFEKFARKLRNGRNDELDQKFNGQYLCYHGYNNFTDWVTEFKSMPSKFNEIFMDPASKFEVIPGHKRKKSKIKSKKAASKSKTSHSEKNQSVFRVDLTNIKPVIRQSEKGAPSLSASSSSSLLSLNTTTQSGGSSPESEGFTVVSKSRRKASRGLPTDSSPQVTLFTSSEPQNKNMAIFETAAKKKSVPNSTSPGIKTELSMFPSIEAAVQEPLKFKKVVSPTTPSIPFKKLSQKERIKLQLTSTDVNQSAKPRNPKPAWDTAARPSRSTSNSANIKLFPSLMDVLKTGASSTGTIGLTTKGEAGSITTYLSKTIFPPQQQPCKPSTQTLPTDPTFSEGLDFAAWWDQESARVQQEIKQQETYEKQLKIQFGLESAPTIKNGKPKFKKLDWS</sequence>
<dbReference type="SUPFAM" id="SSF50985">
    <property type="entry name" value="RCC1/BLIP-II"/>
    <property type="match status" value="1"/>
</dbReference>
<reference evidence="6" key="1">
    <citation type="journal article" date="2012" name="G3 (Bethesda)">
        <title>Pichia sorbitophila, an interspecies yeast hybrid reveals early steps of genome resolution following polyploidization.</title>
        <authorList>
            <person name="Leh Louis V."/>
            <person name="Despons L."/>
            <person name="Friedrich A."/>
            <person name="Martin T."/>
            <person name="Durrens P."/>
            <person name="Casaregola S."/>
            <person name="Neuveglise C."/>
            <person name="Fairhead C."/>
            <person name="Marck C."/>
            <person name="Cruz J.A."/>
            <person name="Straub M.L."/>
            <person name="Kugler V."/>
            <person name="Sacerdot C."/>
            <person name="Uzunov Z."/>
            <person name="Thierry A."/>
            <person name="Weiss S."/>
            <person name="Bleykasten C."/>
            <person name="De Montigny J."/>
            <person name="Jacques N."/>
            <person name="Jung P."/>
            <person name="Lemaire M."/>
            <person name="Mallet S."/>
            <person name="Morel G."/>
            <person name="Richard G.F."/>
            <person name="Sarkar A."/>
            <person name="Savel G."/>
            <person name="Schacherer J."/>
            <person name="Seret M.L."/>
            <person name="Talla E."/>
            <person name="Samson G."/>
            <person name="Jubin C."/>
            <person name="Poulain J."/>
            <person name="Vacherie B."/>
            <person name="Barbe V."/>
            <person name="Pelletier E."/>
            <person name="Sherman D.J."/>
            <person name="Westhof E."/>
            <person name="Weissenbach J."/>
            <person name="Baret P.V."/>
            <person name="Wincker P."/>
            <person name="Gaillardin C."/>
            <person name="Dujon B."/>
            <person name="Souciet J.L."/>
        </authorList>
    </citation>
    <scope>NUCLEOTIDE SEQUENCE [LARGE SCALE GENOMIC DNA]</scope>
    <source>
        <strain evidence="6">CBS 270.75 / DBVPG 7215 / KCTC 17166 / NRRL Y-17582</strain>
    </source>
</reference>
<feature type="compositionally biased region" description="Polar residues" evidence="3">
    <location>
        <begin position="1129"/>
        <end position="1141"/>
    </location>
</feature>
<dbReference type="InterPro" id="IPR000408">
    <property type="entry name" value="Reg_chr_condens"/>
</dbReference>
<dbReference type="eggNOG" id="KOG0941">
    <property type="taxonomic scope" value="Eukaryota"/>
</dbReference>
<dbReference type="HOGENOM" id="CLU_005054_0_0_1"/>
<feature type="region of interest" description="Disordered" evidence="3">
    <location>
        <begin position="1078"/>
        <end position="1141"/>
    </location>
</feature>
<accession>G8JMI8</accession>
<organism evidence="5 6">
    <name type="scientific">Eremothecium cymbalariae (strain CBS 270.75 / DBVPG 7215 / KCTC 17166 / NRRL Y-17582)</name>
    <name type="common">Yeast</name>
    <dbReference type="NCBI Taxonomy" id="931890"/>
    <lineage>
        <taxon>Eukaryota</taxon>
        <taxon>Fungi</taxon>
        <taxon>Dikarya</taxon>
        <taxon>Ascomycota</taxon>
        <taxon>Saccharomycotina</taxon>
        <taxon>Saccharomycetes</taxon>
        <taxon>Saccharomycetales</taxon>
        <taxon>Saccharomycetaceae</taxon>
        <taxon>Eremothecium</taxon>
    </lineage>
</organism>
<dbReference type="GeneID" id="11471756"/>
<dbReference type="Gene3D" id="3.30.710.10">
    <property type="entry name" value="Potassium Channel Kv1.1, Chain A"/>
    <property type="match status" value="1"/>
</dbReference>
<dbReference type="Pfam" id="PF00651">
    <property type="entry name" value="BTB"/>
    <property type="match status" value="1"/>
</dbReference>
<dbReference type="KEGG" id="erc:Ecym_1480"/>
<dbReference type="Gene3D" id="2.130.10.30">
    <property type="entry name" value="Regulator of chromosome condensation 1/beta-lactamase-inhibitor protein II"/>
    <property type="match status" value="1"/>
</dbReference>
<evidence type="ECO:0000256" key="1">
    <source>
        <dbReference type="ARBA" id="ARBA00022737"/>
    </source>
</evidence>